<reference evidence="1" key="1">
    <citation type="journal article" date="2014" name="Front. Microbiol.">
        <title>High frequency of phylogenetically diverse reductive dehalogenase-homologous genes in deep subseafloor sedimentary metagenomes.</title>
        <authorList>
            <person name="Kawai M."/>
            <person name="Futagami T."/>
            <person name="Toyoda A."/>
            <person name="Takaki Y."/>
            <person name="Nishi S."/>
            <person name="Hori S."/>
            <person name="Arai W."/>
            <person name="Tsubouchi T."/>
            <person name="Morono Y."/>
            <person name="Uchiyama I."/>
            <person name="Ito T."/>
            <person name="Fujiyama A."/>
            <person name="Inagaki F."/>
            <person name="Takami H."/>
        </authorList>
    </citation>
    <scope>NUCLEOTIDE SEQUENCE</scope>
    <source>
        <strain evidence="1">Expedition CK06-06</strain>
    </source>
</reference>
<protein>
    <submittedName>
        <fullName evidence="1">Uncharacterized protein</fullName>
    </submittedName>
</protein>
<dbReference type="EMBL" id="BARU01018021">
    <property type="protein sequence ID" value="GAH51551.1"/>
    <property type="molecule type" value="Genomic_DNA"/>
</dbReference>
<comment type="caution">
    <text evidence="1">The sequence shown here is derived from an EMBL/GenBank/DDBJ whole genome shotgun (WGS) entry which is preliminary data.</text>
</comment>
<feature type="non-terminal residue" evidence="1">
    <location>
        <position position="1"/>
    </location>
</feature>
<sequence length="68" mass="7586">TITIIDSKGVTKIPVDPESPATMLSDETGKFQYLYEIPADGETGWWRGYIDVKNGGYPDREAFGFEVI</sequence>
<organism evidence="1">
    <name type="scientific">marine sediment metagenome</name>
    <dbReference type="NCBI Taxonomy" id="412755"/>
    <lineage>
        <taxon>unclassified sequences</taxon>
        <taxon>metagenomes</taxon>
        <taxon>ecological metagenomes</taxon>
    </lineage>
</organism>
<dbReference type="AlphaFoldDB" id="X1G0Z2"/>
<evidence type="ECO:0000313" key="1">
    <source>
        <dbReference type="EMBL" id="GAH51551.1"/>
    </source>
</evidence>
<name>X1G0Z2_9ZZZZ</name>
<proteinExistence type="predicted"/>
<gene>
    <name evidence="1" type="ORF">S03H2_29828</name>
</gene>
<accession>X1G0Z2</accession>